<name>A0A0E9PH04_ANGAN</name>
<sequence length="43" mass="4694">MCLNASSHNGLSCSPLTHSFSSSLIKFKTFANDLPNNHMTLNI</sequence>
<reference evidence="1" key="2">
    <citation type="journal article" date="2015" name="Fish Shellfish Immunol.">
        <title>Early steps in the European eel (Anguilla anguilla)-Vibrio vulnificus interaction in the gills: Role of the RtxA13 toxin.</title>
        <authorList>
            <person name="Callol A."/>
            <person name="Pajuelo D."/>
            <person name="Ebbesson L."/>
            <person name="Teles M."/>
            <person name="MacKenzie S."/>
            <person name="Amaro C."/>
        </authorList>
    </citation>
    <scope>NUCLEOTIDE SEQUENCE</scope>
</reference>
<accession>A0A0E9PH04</accession>
<proteinExistence type="predicted"/>
<reference evidence="1" key="1">
    <citation type="submission" date="2014-11" db="EMBL/GenBank/DDBJ databases">
        <authorList>
            <person name="Amaro Gonzalez C."/>
        </authorList>
    </citation>
    <scope>NUCLEOTIDE SEQUENCE</scope>
</reference>
<evidence type="ECO:0000313" key="1">
    <source>
        <dbReference type="EMBL" id="JAH03891.1"/>
    </source>
</evidence>
<dbReference type="AlphaFoldDB" id="A0A0E9PH04"/>
<dbReference type="EMBL" id="GBXM01104686">
    <property type="protein sequence ID" value="JAH03891.1"/>
    <property type="molecule type" value="Transcribed_RNA"/>
</dbReference>
<organism evidence="1">
    <name type="scientific">Anguilla anguilla</name>
    <name type="common">European freshwater eel</name>
    <name type="synonym">Muraena anguilla</name>
    <dbReference type="NCBI Taxonomy" id="7936"/>
    <lineage>
        <taxon>Eukaryota</taxon>
        <taxon>Metazoa</taxon>
        <taxon>Chordata</taxon>
        <taxon>Craniata</taxon>
        <taxon>Vertebrata</taxon>
        <taxon>Euteleostomi</taxon>
        <taxon>Actinopterygii</taxon>
        <taxon>Neopterygii</taxon>
        <taxon>Teleostei</taxon>
        <taxon>Anguilliformes</taxon>
        <taxon>Anguillidae</taxon>
        <taxon>Anguilla</taxon>
    </lineage>
</organism>
<protein>
    <submittedName>
        <fullName evidence="1">Uncharacterized protein</fullName>
    </submittedName>
</protein>